<dbReference type="PANTHER" id="PTHR30061:SF50">
    <property type="entry name" value="MALTOSE_MALTODEXTRIN-BINDING PERIPLASMIC PROTEIN"/>
    <property type="match status" value="1"/>
</dbReference>
<gene>
    <name evidence="4" type="primary">cycB_1</name>
    <name evidence="4" type="ORF">GALL_392040</name>
</gene>
<dbReference type="GO" id="GO:0042956">
    <property type="term" value="P:maltodextrin transmembrane transport"/>
    <property type="evidence" value="ECO:0007669"/>
    <property type="project" value="TreeGrafter"/>
</dbReference>
<dbReference type="SUPFAM" id="SSF53850">
    <property type="entry name" value="Periplasmic binding protein-like II"/>
    <property type="match status" value="1"/>
</dbReference>
<comment type="similarity">
    <text evidence="1">Belongs to the bacterial solute-binding protein 1 family.</text>
</comment>
<accession>A0A1J5Q6R7</accession>
<name>A0A1J5Q6R7_9ZZZZ</name>
<evidence type="ECO:0000256" key="2">
    <source>
        <dbReference type="ARBA" id="ARBA00022448"/>
    </source>
</evidence>
<dbReference type="GO" id="GO:1901982">
    <property type="term" value="F:maltose binding"/>
    <property type="evidence" value="ECO:0007669"/>
    <property type="project" value="TreeGrafter"/>
</dbReference>
<dbReference type="PANTHER" id="PTHR30061">
    <property type="entry name" value="MALTOSE-BINDING PERIPLASMIC PROTEIN"/>
    <property type="match status" value="1"/>
</dbReference>
<dbReference type="EMBL" id="MLJW01001280">
    <property type="protein sequence ID" value="OIQ79072.1"/>
    <property type="molecule type" value="Genomic_DNA"/>
</dbReference>
<dbReference type="PROSITE" id="PS51257">
    <property type="entry name" value="PROKAR_LIPOPROTEIN"/>
    <property type="match status" value="1"/>
</dbReference>
<dbReference type="GO" id="GO:0015768">
    <property type="term" value="P:maltose transport"/>
    <property type="evidence" value="ECO:0007669"/>
    <property type="project" value="TreeGrafter"/>
</dbReference>
<dbReference type="Pfam" id="PF13416">
    <property type="entry name" value="SBP_bac_8"/>
    <property type="match status" value="1"/>
</dbReference>
<evidence type="ECO:0000313" key="4">
    <source>
        <dbReference type="EMBL" id="OIQ79072.1"/>
    </source>
</evidence>
<reference evidence="4" key="1">
    <citation type="submission" date="2016-10" db="EMBL/GenBank/DDBJ databases">
        <title>Sequence of Gallionella enrichment culture.</title>
        <authorList>
            <person name="Poehlein A."/>
            <person name="Muehling M."/>
            <person name="Daniel R."/>
        </authorList>
    </citation>
    <scope>NUCLEOTIDE SEQUENCE</scope>
</reference>
<dbReference type="Gene3D" id="3.40.190.10">
    <property type="entry name" value="Periplasmic binding protein-like II"/>
    <property type="match status" value="2"/>
</dbReference>
<dbReference type="InterPro" id="IPR006059">
    <property type="entry name" value="SBP"/>
</dbReference>
<keyword evidence="3" id="KW-0732">Signal</keyword>
<dbReference type="GO" id="GO:0055052">
    <property type="term" value="C:ATP-binding cassette (ABC) transporter complex, substrate-binding subunit-containing"/>
    <property type="evidence" value="ECO:0007669"/>
    <property type="project" value="TreeGrafter"/>
</dbReference>
<keyword evidence="2" id="KW-0813">Transport</keyword>
<sequence length="413" mass="42338">MRRSITVAAVLGMSLGLAACASSTPSGTATTSAAPAATTTLTVWVDDTRAPAVKAVAEAFTKQTGTAFTFVQKDFGTMRDEFIAQAPTGKGPDIIVGANDWTGALVQNGVVEKVDLGDKASGFLDVALKGMSSGGQLYGLPYAYENIGLVRNTALVPDAPTGTFDDLIAQGQALVAAGKSTYPVLIQQGDTGDAYHLYPIETSFGSVVFGKDAKGDYDPTQFKLGDPEGTAFASYVAKLGKLGILSKDINGDAARDLFAQGKAPFMVTGSWYIPDFTKAGVKVAVSPIPSAGGQPAAPFVGVQGFFLSSKSENKLVAQKFFSYLATEAAQTKLFEVGGRVPALKAAADKAATDPVVGGFAKAGENGQVQPSIPAMGAVWQDWGLAEVGIAQGADPASTWTAAAAAIKAKIAAS</sequence>
<protein>
    <submittedName>
        <fullName evidence="4">Cyclodextrin-binding protein</fullName>
    </submittedName>
</protein>
<organism evidence="4">
    <name type="scientific">mine drainage metagenome</name>
    <dbReference type="NCBI Taxonomy" id="410659"/>
    <lineage>
        <taxon>unclassified sequences</taxon>
        <taxon>metagenomes</taxon>
        <taxon>ecological metagenomes</taxon>
    </lineage>
</organism>
<proteinExistence type="inferred from homology"/>
<dbReference type="AlphaFoldDB" id="A0A1J5Q6R7"/>
<evidence type="ECO:0000256" key="1">
    <source>
        <dbReference type="ARBA" id="ARBA00008520"/>
    </source>
</evidence>
<comment type="caution">
    <text evidence="4">The sequence shown here is derived from an EMBL/GenBank/DDBJ whole genome shotgun (WGS) entry which is preliminary data.</text>
</comment>
<evidence type="ECO:0000256" key="3">
    <source>
        <dbReference type="ARBA" id="ARBA00022729"/>
    </source>
</evidence>